<keyword evidence="3" id="KW-1185">Reference proteome</keyword>
<dbReference type="Proteomes" id="UP000248925">
    <property type="component" value="Unassembled WGS sequence"/>
</dbReference>
<dbReference type="EMBL" id="PCDP01000001">
    <property type="protein sequence ID" value="PZM17230.1"/>
    <property type="molecule type" value="Genomic_DNA"/>
</dbReference>
<feature type="transmembrane region" description="Helical" evidence="1">
    <location>
        <begin position="209"/>
        <end position="227"/>
    </location>
</feature>
<accession>A0A2W4F9A8</accession>
<feature type="transmembrane region" description="Helical" evidence="1">
    <location>
        <begin position="153"/>
        <end position="176"/>
    </location>
</feature>
<feature type="transmembrane region" description="Helical" evidence="1">
    <location>
        <begin position="114"/>
        <end position="133"/>
    </location>
</feature>
<name>A0A2W4F9A8_9HYPH</name>
<proteinExistence type="predicted"/>
<organism evidence="2 3">
    <name type="scientific">Rhizobium tubonense</name>
    <dbReference type="NCBI Taxonomy" id="484088"/>
    <lineage>
        <taxon>Bacteria</taxon>
        <taxon>Pseudomonadati</taxon>
        <taxon>Pseudomonadota</taxon>
        <taxon>Alphaproteobacteria</taxon>
        <taxon>Hyphomicrobiales</taxon>
        <taxon>Rhizobiaceae</taxon>
        <taxon>Rhizobium/Agrobacterium group</taxon>
        <taxon>Rhizobium</taxon>
    </lineage>
</organism>
<feature type="transmembrane region" description="Helical" evidence="1">
    <location>
        <begin position="81"/>
        <end position="102"/>
    </location>
</feature>
<dbReference type="RefSeq" id="WP_111158559.1">
    <property type="nucleotide sequence ID" value="NZ_PCDP01000001.1"/>
</dbReference>
<dbReference type="OrthoDB" id="8397143at2"/>
<evidence type="ECO:0000256" key="1">
    <source>
        <dbReference type="SAM" id="Phobius"/>
    </source>
</evidence>
<protein>
    <submittedName>
        <fullName evidence="2">Uncharacterized protein</fullName>
    </submittedName>
</protein>
<comment type="caution">
    <text evidence="2">The sequence shown here is derived from an EMBL/GenBank/DDBJ whole genome shotgun (WGS) entry which is preliminary data.</text>
</comment>
<dbReference type="AlphaFoldDB" id="A0A2W4F9A8"/>
<feature type="transmembrane region" description="Helical" evidence="1">
    <location>
        <begin position="58"/>
        <end position="75"/>
    </location>
</feature>
<evidence type="ECO:0000313" key="3">
    <source>
        <dbReference type="Proteomes" id="UP000248925"/>
    </source>
</evidence>
<reference evidence="2 3" key="1">
    <citation type="journal article" date="2018" name="Sci. Rep.">
        <title>Rhizobium tumorigenes sp. nov., a novel plant tumorigenic bacterium isolated from cane gall tumors on thornless blackberry.</title>
        <authorList>
            <person name="Kuzmanovi N."/>
            <person name="Smalla K."/>
            <person name="Gronow S."/>
            <person name="PuBawska J."/>
        </authorList>
    </citation>
    <scope>NUCLEOTIDE SEQUENCE [LARGE SCALE GENOMIC DNA]</scope>
    <source>
        <strain evidence="2 3">CCBAU 85046</strain>
    </source>
</reference>
<feature type="transmembrane region" description="Helical" evidence="1">
    <location>
        <begin position="6"/>
        <end position="24"/>
    </location>
</feature>
<sequence length="255" mass="27685">MFAGRYIWWGLVSIAGFLFFAVYFDYVSWAIVQGSGCAKSAGSCGPLIDFLSGTVKPGGVWLAGIILFVCTVARINYLKLSPLWCAAVAVWFVAIGPFPMLFTNIWHGELQFQAIFDALPMPLLFLAAFGAYLALPFEENGREPFGPWRPLHYLVALAAAHSVLLAISENSAFPLFLSEELRLTGLAATIAGIQPQAIYLLQFGTIDDTASYVALVIFILSLLGSLLPERWVAAGGKSLQPFTQAGSPRRRSGRA</sequence>
<keyword evidence="1" id="KW-0812">Transmembrane</keyword>
<evidence type="ECO:0000313" key="2">
    <source>
        <dbReference type="EMBL" id="PZM17230.1"/>
    </source>
</evidence>
<gene>
    <name evidence="2" type="ORF">CPY51_03110</name>
</gene>
<keyword evidence="1" id="KW-0472">Membrane</keyword>
<keyword evidence="1" id="KW-1133">Transmembrane helix</keyword>